<reference evidence="1 2" key="1">
    <citation type="submission" date="2018-06" db="EMBL/GenBank/DDBJ databases">
        <authorList>
            <consortium name="Pathogen Informatics"/>
            <person name="Doyle S."/>
        </authorList>
    </citation>
    <scope>NUCLEOTIDE SEQUENCE [LARGE SCALE GENOMIC DNA]</scope>
    <source>
        <strain evidence="1 2">NCTC13043</strain>
    </source>
</reference>
<accession>A0A379GAE1</accession>
<dbReference type="AlphaFoldDB" id="A0A379GAE1"/>
<evidence type="ECO:0000313" key="2">
    <source>
        <dbReference type="Proteomes" id="UP000254235"/>
    </source>
</evidence>
<proteinExistence type="predicted"/>
<name>A0A379GAE1_9BACT</name>
<evidence type="ECO:0000313" key="1">
    <source>
        <dbReference type="EMBL" id="SUC37979.1"/>
    </source>
</evidence>
<dbReference type="RefSeq" id="WP_115084292.1">
    <property type="nucleotide sequence ID" value="NZ_UGTP01000005.1"/>
</dbReference>
<dbReference type="GeneID" id="78572071"/>
<gene>
    <name evidence="1" type="ORF">NCTC13043_02478</name>
</gene>
<organism evidence="1 2">
    <name type="scientific">Prevotella pallens</name>
    <dbReference type="NCBI Taxonomy" id="60133"/>
    <lineage>
        <taxon>Bacteria</taxon>
        <taxon>Pseudomonadati</taxon>
        <taxon>Bacteroidota</taxon>
        <taxon>Bacteroidia</taxon>
        <taxon>Bacteroidales</taxon>
        <taxon>Prevotellaceae</taxon>
        <taxon>Prevotella</taxon>
    </lineage>
</organism>
<dbReference type="Proteomes" id="UP000254235">
    <property type="component" value="Unassembled WGS sequence"/>
</dbReference>
<dbReference type="OrthoDB" id="1082859at2"/>
<protein>
    <submittedName>
        <fullName evidence="1">Uncharacterized protein</fullName>
    </submittedName>
</protein>
<dbReference type="EMBL" id="UGTP01000005">
    <property type="protein sequence ID" value="SUC37979.1"/>
    <property type="molecule type" value="Genomic_DNA"/>
</dbReference>
<sequence>MLQALLNNKLKDSFKDPYFRPSEDTLTSSVIGLMQYLPNEVIWKLLSQACGMKSNLTLNLGNIISFHFWARWNALGTSNSNFVEPDVWIETDKYDIIIEAKKHDSLVLQNKDQWKKELKALCNERLEDTNKKILFIALGGNESLYNDTVEVDGQSYTIYTASWYNLLHATINYREECQDSRIIRVMNDLISAFTIHRIYHVNWLKTLHRKQMKNSTIQIIKSNL</sequence>